<dbReference type="AlphaFoldDB" id="A0A1R3VB61"/>
<proteinExistence type="predicted"/>
<evidence type="ECO:0000256" key="1">
    <source>
        <dbReference type="SAM" id="MobiDB-lite"/>
    </source>
</evidence>
<name>A0A1R3VB61_9HYPH</name>
<protein>
    <submittedName>
        <fullName evidence="2">Uncharacterized protein</fullName>
    </submittedName>
</protein>
<gene>
    <name evidence="2" type="ORF">BQ8794_240236</name>
</gene>
<dbReference type="EMBL" id="FTPD01000017">
    <property type="protein sequence ID" value="SIT56029.1"/>
    <property type="molecule type" value="Genomic_DNA"/>
</dbReference>
<evidence type="ECO:0000313" key="2">
    <source>
        <dbReference type="EMBL" id="SIT56029.1"/>
    </source>
</evidence>
<reference evidence="3" key="1">
    <citation type="submission" date="2017-01" db="EMBL/GenBank/DDBJ databases">
        <authorList>
            <person name="Brunel B."/>
        </authorList>
    </citation>
    <scope>NUCLEOTIDE SEQUENCE [LARGE SCALE GENOMIC DNA]</scope>
</reference>
<dbReference type="Proteomes" id="UP000188388">
    <property type="component" value="Unassembled WGS sequence"/>
</dbReference>
<organism evidence="2 3">
    <name type="scientific">Mesorhizobium prunaredense</name>
    <dbReference type="NCBI Taxonomy" id="1631249"/>
    <lineage>
        <taxon>Bacteria</taxon>
        <taxon>Pseudomonadati</taxon>
        <taxon>Pseudomonadota</taxon>
        <taxon>Alphaproteobacteria</taxon>
        <taxon>Hyphomicrobiales</taxon>
        <taxon>Phyllobacteriaceae</taxon>
        <taxon>Mesorhizobium</taxon>
    </lineage>
</organism>
<sequence>MIFLDLEGDPLSQIRGGPARTHRVSRLASNLDLTSELDREFLTETGATEVFGHAGDPSRSAARATPVSFQEQREASNLDAEWKRWQLYRSTHSSST</sequence>
<evidence type="ECO:0000313" key="3">
    <source>
        <dbReference type="Proteomes" id="UP000188388"/>
    </source>
</evidence>
<keyword evidence="3" id="KW-1185">Reference proteome</keyword>
<feature type="region of interest" description="Disordered" evidence="1">
    <location>
        <begin position="50"/>
        <end position="75"/>
    </location>
</feature>
<accession>A0A1R3VB61</accession>